<reference evidence="1 2" key="1">
    <citation type="submission" date="2015-01" db="EMBL/GenBank/DDBJ databases">
        <title>Genome of allotetraploid Gossypium barbadense reveals genomic plasticity and fiber elongation in cotton evolution.</title>
        <authorList>
            <person name="Chen X."/>
            <person name="Liu X."/>
            <person name="Zhao B."/>
            <person name="Zheng H."/>
            <person name="Hu Y."/>
            <person name="Lu G."/>
            <person name="Yang C."/>
            <person name="Chen J."/>
            <person name="Shan C."/>
            <person name="Zhang L."/>
            <person name="Zhou Y."/>
            <person name="Wang L."/>
            <person name="Guo W."/>
            <person name="Bai Y."/>
            <person name="Ruan J."/>
            <person name="Shangguan X."/>
            <person name="Mao Y."/>
            <person name="Jiang J."/>
            <person name="Zhu Y."/>
            <person name="Lei J."/>
            <person name="Kang H."/>
            <person name="Chen S."/>
            <person name="He X."/>
            <person name="Wang R."/>
            <person name="Wang Y."/>
            <person name="Chen J."/>
            <person name="Wang L."/>
            <person name="Yu S."/>
            <person name="Wang B."/>
            <person name="Wei J."/>
            <person name="Song S."/>
            <person name="Lu X."/>
            <person name="Gao Z."/>
            <person name="Gu W."/>
            <person name="Deng X."/>
            <person name="Ma D."/>
            <person name="Wang S."/>
            <person name="Liang W."/>
            <person name="Fang L."/>
            <person name="Cai C."/>
            <person name="Zhu X."/>
            <person name="Zhou B."/>
            <person name="Zhang Y."/>
            <person name="Chen Z."/>
            <person name="Xu S."/>
            <person name="Zhu R."/>
            <person name="Wang S."/>
            <person name="Zhang T."/>
            <person name="Zhao G."/>
        </authorList>
    </citation>
    <scope>NUCLEOTIDE SEQUENCE [LARGE SCALE GENOMIC DNA]</scope>
    <source>
        <strain evidence="2">cv. Xinhai21</strain>
        <tissue evidence="1">Leaf</tissue>
    </source>
</reference>
<gene>
    <name evidence="1" type="ORF">GOBAR_AA33436</name>
</gene>
<sequence>MEAGGFHDEVLGFEIDRFNGSQVGTIMDIEVVAWVVKLWPMSLEDVGTEGERHSIAKLNEAEMTNENVFASGDSDHRIVSPDVYFKELPIGHKVRYVERWKR</sequence>
<protein>
    <submittedName>
        <fullName evidence="1">Uncharacterized protein</fullName>
    </submittedName>
</protein>
<accession>A0A2P5W830</accession>
<evidence type="ECO:0000313" key="1">
    <source>
        <dbReference type="EMBL" id="PPR87253.1"/>
    </source>
</evidence>
<name>A0A2P5W830_GOSBA</name>
<dbReference type="Proteomes" id="UP000239757">
    <property type="component" value="Unassembled WGS sequence"/>
</dbReference>
<dbReference type="AlphaFoldDB" id="A0A2P5W830"/>
<proteinExistence type="predicted"/>
<dbReference type="EMBL" id="KZ668657">
    <property type="protein sequence ID" value="PPR87253.1"/>
    <property type="molecule type" value="Genomic_DNA"/>
</dbReference>
<organism evidence="1 2">
    <name type="scientific">Gossypium barbadense</name>
    <name type="common">Sea Island cotton</name>
    <name type="synonym">Hibiscus barbadensis</name>
    <dbReference type="NCBI Taxonomy" id="3634"/>
    <lineage>
        <taxon>Eukaryota</taxon>
        <taxon>Viridiplantae</taxon>
        <taxon>Streptophyta</taxon>
        <taxon>Embryophyta</taxon>
        <taxon>Tracheophyta</taxon>
        <taxon>Spermatophyta</taxon>
        <taxon>Magnoliopsida</taxon>
        <taxon>eudicotyledons</taxon>
        <taxon>Gunneridae</taxon>
        <taxon>Pentapetalae</taxon>
        <taxon>rosids</taxon>
        <taxon>malvids</taxon>
        <taxon>Malvales</taxon>
        <taxon>Malvaceae</taxon>
        <taxon>Malvoideae</taxon>
        <taxon>Gossypium</taxon>
    </lineage>
</organism>
<evidence type="ECO:0000313" key="2">
    <source>
        <dbReference type="Proteomes" id="UP000239757"/>
    </source>
</evidence>